<evidence type="ECO:0008006" key="5">
    <source>
        <dbReference type="Google" id="ProtNLM"/>
    </source>
</evidence>
<keyword evidence="2" id="KW-0812">Transmembrane</keyword>
<organism evidence="3 4">
    <name type="scientific">Georgfuchsia toluolica</name>
    <dbReference type="NCBI Taxonomy" id="424218"/>
    <lineage>
        <taxon>Bacteria</taxon>
        <taxon>Pseudomonadati</taxon>
        <taxon>Pseudomonadota</taxon>
        <taxon>Betaproteobacteria</taxon>
        <taxon>Nitrosomonadales</taxon>
        <taxon>Sterolibacteriaceae</taxon>
        <taxon>Georgfuchsia</taxon>
    </lineage>
</organism>
<dbReference type="RefSeq" id="WP_220634957.1">
    <property type="nucleotide sequence ID" value="NZ_CAJQUM010000001.1"/>
</dbReference>
<dbReference type="InterPro" id="IPR007813">
    <property type="entry name" value="PilN"/>
</dbReference>
<evidence type="ECO:0000313" key="3">
    <source>
        <dbReference type="EMBL" id="CAG4882941.1"/>
    </source>
</evidence>
<dbReference type="Pfam" id="PF05137">
    <property type="entry name" value="PilN"/>
    <property type="match status" value="1"/>
</dbReference>
<gene>
    <name evidence="3" type="ORF">GTOL_10823</name>
</gene>
<name>A0A916J3Y2_9PROT</name>
<protein>
    <recommendedName>
        <fullName evidence="5">PilN domain-containing protein</fullName>
    </recommendedName>
</protein>
<dbReference type="AlphaFoldDB" id="A0A916J3Y2"/>
<evidence type="ECO:0000313" key="4">
    <source>
        <dbReference type="Proteomes" id="UP000742786"/>
    </source>
</evidence>
<comment type="caution">
    <text evidence="3">The sequence shown here is derived from an EMBL/GenBank/DDBJ whole genome shotgun (WGS) entry which is preliminary data.</text>
</comment>
<evidence type="ECO:0000256" key="1">
    <source>
        <dbReference type="SAM" id="MobiDB-lite"/>
    </source>
</evidence>
<proteinExistence type="predicted"/>
<dbReference type="Proteomes" id="UP000742786">
    <property type="component" value="Unassembled WGS sequence"/>
</dbReference>
<sequence>MRPLWLDYQRPVPGRRRVGVVLLTASLIVTGALLARYFTLVTELDAVQQQVSRLKRQAERQSLLKTAQSSSSSPSSTGGREETGAAYSSARWEMLFASIEAASDESMTLLGLQPGANEVQITGEAKDIAAAMGYVRRLQAATAFANTHLTQSEVVMAHPQHPVRFTLVTEWRRDVR</sequence>
<dbReference type="EMBL" id="CAJQUM010000001">
    <property type="protein sequence ID" value="CAG4882941.1"/>
    <property type="molecule type" value="Genomic_DNA"/>
</dbReference>
<evidence type="ECO:0000256" key="2">
    <source>
        <dbReference type="SAM" id="Phobius"/>
    </source>
</evidence>
<keyword evidence="2" id="KW-0472">Membrane</keyword>
<feature type="transmembrane region" description="Helical" evidence="2">
    <location>
        <begin position="20"/>
        <end position="38"/>
    </location>
</feature>
<accession>A0A916J3Y2</accession>
<reference evidence="3" key="1">
    <citation type="submission" date="2021-04" db="EMBL/GenBank/DDBJ databases">
        <authorList>
            <person name="Hornung B."/>
        </authorList>
    </citation>
    <scope>NUCLEOTIDE SEQUENCE</scope>
    <source>
        <strain evidence="3">G5G6</strain>
    </source>
</reference>
<keyword evidence="4" id="KW-1185">Reference proteome</keyword>
<keyword evidence="2" id="KW-1133">Transmembrane helix</keyword>
<feature type="region of interest" description="Disordered" evidence="1">
    <location>
        <begin position="62"/>
        <end position="84"/>
    </location>
</feature>